<dbReference type="Pfam" id="PF01504">
    <property type="entry name" value="PIP5K"/>
    <property type="match status" value="2"/>
</dbReference>
<proteinExistence type="predicted"/>
<dbReference type="OMA" id="GMCWEDE"/>
<dbReference type="AlphaFoldDB" id="X6NI83"/>
<feature type="compositionally biased region" description="Low complexity" evidence="2">
    <location>
        <begin position="235"/>
        <end position="248"/>
    </location>
</feature>
<evidence type="ECO:0000313" key="5">
    <source>
        <dbReference type="Proteomes" id="UP000023152"/>
    </source>
</evidence>
<feature type="domain" description="PIPK" evidence="3">
    <location>
        <begin position="1"/>
        <end position="392"/>
    </location>
</feature>
<feature type="compositionally biased region" description="Basic and acidic residues" evidence="2">
    <location>
        <begin position="273"/>
        <end position="283"/>
    </location>
</feature>
<dbReference type="SMART" id="SM00330">
    <property type="entry name" value="PIPKc"/>
    <property type="match status" value="1"/>
</dbReference>
<dbReference type="OrthoDB" id="70770at2759"/>
<organism evidence="4 5">
    <name type="scientific">Reticulomyxa filosa</name>
    <dbReference type="NCBI Taxonomy" id="46433"/>
    <lineage>
        <taxon>Eukaryota</taxon>
        <taxon>Sar</taxon>
        <taxon>Rhizaria</taxon>
        <taxon>Retaria</taxon>
        <taxon>Foraminifera</taxon>
        <taxon>Monothalamids</taxon>
        <taxon>Reticulomyxidae</taxon>
        <taxon>Reticulomyxa</taxon>
    </lineage>
</organism>
<evidence type="ECO:0000256" key="2">
    <source>
        <dbReference type="SAM" id="MobiDB-lite"/>
    </source>
</evidence>
<keyword evidence="1" id="KW-0067">ATP-binding</keyword>
<dbReference type="InterPro" id="IPR027483">
    <property type="entry name" value="PInositol-4-P-4/5-kinase_C_sf"/>
</dbReference>
<dbReference type="InterPro" id="IPR023610">
    <property type="entry name" value="PInositol-4/5-P-5/4-kinase"/>
</dbReference>
<dbReference type="PANTHER" id="PTHR23086">
    <property type="entry name" value="PHOSPHATIDYLINOSITOL-4-PHOSPHATE 5-KINASE"/>
    <property type="match status" value="1"/>
</dbReference>
<feature type="compositionally biased region" description="Polar residues" evidence="2">
    <location>
        <begin position="262"/>
        <end position="272"/>
    </location>
</feature>
<dbReference type="PROSITE" id="PS51455">
    <property type="entry name" value="PIPK"/>
    <property type="match status" value="1"/>
</dbReference>
<feature type="compositionally biased region" description="Basic and acidic residues" evidence="2">
    <location>
        <begin position="98"/>
        <end position="138"/>
    </location>
</feature>
<evidence type="ECO:0000313" key="4">
    <source>
        <dbReference type="EMBL" id="ETO25706.1"/>
    </source>
</evidence>
<keyword evidence="1" id="KW-0418">Kinase</keyword>
<dbReference type="GO" id="GO:0016308">
    <property type="term" value="F:1-phosphatidylinositol-4-phosphate 5-kinase activity"/>
    <property type="evidence" value="ECO:0007669"/>
    <property type="project" value="TreeGrafter"/>
</dbReference>
<evidence type="ECO:0000256" key="1">
    <source>
        <dbReference type="PROSITE-ProRule" id="PRU00781"/>
    </source>
</evidence>
<name>X6NI83_RETFI</name>
<dbReference type="GO" id="GO:0005886">
    <property type="term" value="C:plasma membrane"/>
    <property type="evidence" value="ECO:0007669"/>
    <property type="project" value="TreeGrafter"/>
</dbReference>
<evidence type="ECO:0000259" key="3">
    <source>
        <dbReference type="PROSITE" id="PS51455"/>
    </source>
</evidence>
<dbReference type="SUPFAM" id="SSF56104">
    <property type="entry name" value="SAICAR synthase-like"/>
    <property type="match status" value="2"/>
</dbReference>
<keyword evidence="1" id="KW-0547">Nucleotide-binding</keyword>
<accession>X6NI83</accession>
<comment type="caution">
    <text evidence="4">The sequence shown here is derived from an EMBL/GenBank/DDBJ whole genome shotgun (WGS) entry which is preliminary data.</text>
</comment>
<dbReference type="GO" id="GO:0046854">
    <property type="term" value="P:phosphatidylinositol phosphate biosynthetic process"/>
    <property type="evidence" value="ECO:0007669"/>
    <property type="project" value="TreeGrafter"/>
</dbReference>
<dbReference type="PANTHER" id="PTHR23086:SF8">
    <property type="entry name" value="PHOSPHATIDYLINOSITOL 5-PHOSPHATE 4-KINASE, ISOFORM A"/>
    <property type="match status" value="1"/>
</dbReference>
<feature type="compositionally biased region" description="Polar residues" evidence="2">
    <location>
        <begin position="284"/>
        <end position="294"/>
    </location>
</feature>
<dbReference type="EMBL" id="ASPP01008331">
    <property type="protein sequence ID" value="ETO25706.1"/>
    <property type="molecule type" value="Genomic_DNA"/>
</dbReference>
<dbReference type="Gene3D" id="3.30.810.10">
    <property type="entry name" value="2-Layer Sandwich"/>
    <property type="match status" value="2"/>
</dbReference>
<dbReference type="Proteomes" id="UP000023152">
    <property type="component" value="Unassembled WGS sequence"/>
</dbReference>
<sequence>MYNMILNKTKNKKKTKGSTKGRKATVKDKEVGAILKDLDFLDNGQLIQVGPIKAKLFKEQLRRDTEVDFHFLFITNQLIFFFLISRKKKRKKKKKKEKEKEKEKDKEKEVPTDNLAKDNTKSLPKEDGTLEAETKKEAADEDNEKNQYPPDDPDEYFHPSDIRTIPENEEVVDGGGGGLIADKDEVNGNASNNTNGPTSFVKVKRPKLYKKTTPSEFGLQLLSGIGSNKAANEPNNATGDANNNNAASDNRENADNGVRTIIDNSTSTTNAKTESRFESHSRNSTETNGDNTEKSIVQSLSQELGEEEMEEKELQSQNPFTSEYGGMCWEDEHGNKGNEIYFCGLIDILQKYNRRKKLEHFTVSLKHDPKTISAVPPDFYAKRMREFLEDKIV</sequence>
<feature type="region of interest" description="Disordered" evidence="2">
    <location>
        <begin position="228"/>
        <end position="294"/>
    </location>
</feature>
<dbReference type="InterPro" id="IPR002498">
    <property type="entry name" value="PInositol-4-P-4/5-kinase_core"/>
</dbReference>
<keyword evidence="1" id="KW-0808">Transferase</keyword>
<protein>
    <recommendedName>
        <fullName evidence="3">PIPK domain-containing protein</fullName>
    </recommendedName>
</protein>
<gene>
    <name evidence="4" type="ORF">RFI_11432</name>
</gene>
<dbReference type="GO" id="GO:0005524">
    <property type="term" value="F:ATP binding"/>
    <property type="evidence" value="ECO:0007669"/>
    <property type="project" value="UniProtKB-UniRule"/>
</dbReference>
<feature type="region of interest" description="Disordered" evidence="2">
    <location>
        <begin position="92"/>
        <end position="161"/>
    </location>
</feature>
<keyword evidence="5" id="KW-1185">Reference proteome</keyword>
<reference evidence="4 5" key="1">
    <citation type="journal article" date="2013" name="Curr. Biol.">
        <title>The Genome of the Foraminiferan Reticulomyxa filosa.</title>
        <authorList>
            <person name="Glockner G."/>
            <person name="Hulsmann N."/>
            <person name="Schleicher M."/>
            <person name="Noegel A.A."/>
            <person name="Eichinger L."/>
            <person name="Gallinger C."/>
            <person name="Pawlowski J."/>
            <person name="Sierra R."/>
            <person name="Euteneuer U."/>
            <person name="Pillet L."/>
            <person name="Moustafa A."/>
            <person name="Platzer M."/>
            <person name="Groth M."/>
            <person name="Szafranski K."/>
            <person name="Schliwa M."/>
        </authorList>
    </citation>
    <scope>NUCLEOTIDE SEQUENCE [LARGE SCALE GENOMIC DNA]</scope>
</reference>